<evidence type="ECO:0000259" key="4">
    <source>
        <dbReference type="PROSITE" id="PS50891"/>
    </source>
</evidence>
<dbReference type="PANTHER" id="PTHR31301:SF21">
    <property type="entry name" value="LOB DOMAIN-CONTAINING PROTEIN 27-RELATED"/>
    <property type="match status" value="1"/>
</dbReference>
<feature type="region of interest" description="Disordered" evidence="3">
    <location>
        <begin position="206"/>
        <end position="233"/>
    </location>
</feature>
<dbReference type="GO" id="GO:0001216">
    <property type="term" value="F:DNA-binding transcription activator activity"/>
    <property type="evidence" value="ECO:0000318"/>
    <property type="project" value="GO_Central"/>
</dbReference>
<dbReference type="EMBL" id="ABEU02000020">
    <property type="protein sequence ID" value="PNR32918.1"/>
    <property type="molecule type" value="Genomic_DNA"/>
</dbReference>
<feature type="coiled-coil region" evidence="2">
    <location>
        <begin position="95"/>
        <end position="122"/>
    </location>
</feature>
<dbReference type="GO" id="GO:0006355">
    <property type="term" value="P:regulation of DNA-templated transcription"/>
    <property type="evidence" value="ECO:0000318"/>
    <property type="project" value="GO_Central"/>
</dbReference>
<reference evidence="5 7" key="2">
    <citation type="journal article" date="2018" name="Plant J.">
        <title>The Physcomitrella patens chromosome-scale assembly reveals moss genome structure and evolution.</title>
        <authorList>
            <person name="Lang D."/>
            <person name="Ullrich K.K."/>
            <person name="Murat F."/>
            <person name="Fuchs J."/>
            <person name="Jenkins J."/>
            <person name="Haas F.B."/>
            <person name="Piednoel M."/>
            <person name="Gundlach H."/>
            <person name="Van Bel M."/>
            <person name="Meyberg R."/>
            <person name="Vives C."/>
            <person name="Morata J."/>
            <person name="Symeonidi A."/>
            <person name="Hiss M."/>
            <person name="Muchero W."/>
            <person name="Kamisugi Y."/>
            <person name="Saleh O."/>
            <person name="Blanc G."/>
            <person name="Decker E.L."/>
            <person name="van Gessel N."/>
            <person name="Grimwood J."/>
            <person name="Hayes R.D."/>
            <person name="Graham S.W."/>
            <person name="Gunter L.E."/>
            <person name="McDaniel S.F."/>
            <person name="Hoernstein S.N.W."/>
            <person name="Larsson A."/>
            <person name="Li F.W."/>
            <person name="Perroud P.F."/>
            <person name="Phillips J."/>
            <person name="Ranjan P."/>
            <person name="Rokshar D.S."/>
            <person name="Rothfels C.J."/>
            <person name="Schneider L."/>
            <person name="Shu S."/>
            <person name="Stevenson D.W."/>
            <person name="Thummler F."/>
            <person name="Tillich M."/>
            <person name="Villarreal Aguilar J.C."/>
            <person name="Widiez T."/>
            <person name="Wong G.K."/>
            <person name="Wymore A."/>
            <person name="Zhang Y."/>
            <person name="Zimmer A.D."/>
            <person name="Quatrano R.S."/>
            <person name="Mayer K.F.X."/>
            <person name="Goodstein D."/>
            <person name="Casacuberta J.M."/>
            <person name="Vandepoele K."/>
            <person name="Reski R."/>
            <person name="Cuming A.C."/>
            <person name="Tuskan G.A."/>
            <person name="Maumus F."/>
            <person name="Salse J."/>
            <person name="Schmutz J."/>
            <person name="Rensing S.A."/>
        </authorList>
    </citation>
    <scope>NUCLEOTIDE SEQUENCE [LARGE SCALE GENOMIC DNA]</scope>
    <source>
        <strain evidence="6 7">cv. Gransden 2004</strain>
    </source>
</reference>
<dbReference type="RefSeq" id="XP_024357736.1">
    <property type="nucleotide sequence ID" value="XM_024501968.2"/>
</dbReference>
<evidence type="ECO:0000313" key="5">
    <source>
        <dbReference type="EMBL" id="PNR32918.1"/>
    </source>
</evidence>
<proteinExistence type="inferred from homology"/>
<dbReference type="OrthoDB" id="1893065at2759"/>
<dbReference type="Gramene" id="Pp3c20_7710V3.3">
    <property type="protein sequence ID" value="Pp3c20_7710V3.3"/>
    <property type="gene ID" value="Pp3c20_7710"/>
</dbReference>
<gene>
    <name evidence="6" type="primary">LOC112273329</name>
    <name evidence="5" type="ORF">PHYPA_024861</name>
</gene>
<sequence length="275" mass="30756">MGVQQKASSSNTTNTACAACKYQRRKCTPDCPLSPYFPPDQPKRFANVHRLFGVSSILRLLKHVDPSKRDDTVKSITYEADTREKDPVHGCLGVITMLQNQVSKLKEELNIARQQLLMMEQQQAMAVAGQQLQSFQSPHGLLVESGYEDYDSQLLRYHIGGHEVDKFDQKLNILPLDYRYGGEDTHLMNLTKADQAEQHRRTGACFGIDPESHRQTHSQATHDQSSRSSTSISPAGYGIIPDADIKGANYLLSSGQCHVLDHELRRAGVYLSLTN</sequence>
<evidence type="ECO:0000313" key="6">
    <source>
        <dbReference type="EnsemblPlants" id="Pp3c20_7710V3.1"/>
    </source>
</evidence>
<dbReference type="EnsemblPlants" id="Pp3c20_7710V3.3">
    <property type="protein sequence ID" value="Pp3c20_7710V3.3"/>
    <property type="gene ID" value="Pp3c20_7710"/>
</dbReference>
<dbReference type="RefSeq" id="XP_024357737.1">
    <property type="nucleotide sequence ID" value="XM_024501969.2"/>
</dbReference>
<evidence type="ECO:0000256" key="2">
    <source>
        <dbReference type="SAM" id="Coils"/>
    </source>
</evidence>
<dbReference type="PaxDb" id="3218-PP1S9_303V6.1"/>
<feature type="compositionally biased region" description="Polar residues" evidence="3">
    <location>
        <begin position="217"/>
        <end position="233"/>
    </location>
</feature>
<comment type="similarity">
    <text evidence="1">Belongs to the LOB domain-containing protein family.</text>
</comment>
<name>A0A2K1IUI6_PHYPA</name>
<reference evidence="6" key="3">
    <citation type="submission" date="2020-12" db="UniProtKB">
        <authorList>
            <consortium name="EnsemblPlants"/>
        </authorList>
    </citation>
    <scope>IDENTIFICATION</scope>
</reference>
<dbReference type="PANTHER" id="PTHR31301">
    <property type="entry name" value="LOB DOMAIN-CONTAINING PROTEIN 4-RELATED"/>
    <property type="match status" value="1"/>
</dbReference>
<dbReference type="Gramene" id="Pp3c20_7710V3.2">
    <property type="protein sequence ID" value="Pp3c20_7710V3.2"/>
    <property type="gene ID" value="Pp3c20_7710"/>
</dbReference>
<dbReference type="EnsemblPlants" id="Pp3c20_7710V3.2">
    <property type="protein sequence ID" value="Pp3c20_7710V3.2"/>
    <property type="gene ID" value="Pp3c20_7710"/>
</dbReference>
<dbReference type="PROSITE" id="PS50891">
    <property type="entry name" value="LOB"/>
    <property type="match status" value="1"/>
</dbReference>
<organism evidence="5">
    <name type="scientific">Physcomitrium patens</name>
    <name type="common">Spreading-leaved earth moss</name>
    <name type="synonym">Physcomitrella patens</name>
    <dbReference type="NCBI Taxonomy" id="3218"/>
    <lineage>
        <taxon>Eukaryota</taxon>
        <taxon>Viridiplantae</taxon>
        <taxon>Streptophyta</taxon>
        <taxon>Embryophyta</taxon>
        <taxon>Bryophyta</taxon>
        <taxon>Bryophytina</taxon>
        <taxon>Bryopsida</taxon>
        <taxon>Funariidae</taxon>
        <taxon>Funariales</taxon>
        <taxon>Funariaceae</taxon>
        <taxon>Physcomitrium</taxon>
    </lineage>
</organism>
<keyword evidence="2" id="KW-0175">Coiled coil</keyword>
<dbReference type="Proteomes" id="UP000006727">
    <property type="component" value="Chromosome 20"/>
</dbReference>
<evidence type="ECO:0000256" key="1">
    <source>
        <dbReference type="ARBA" id="ARBA00005474"/>
    </source>
</evidence>
<dbReference type="GeneID" id="112273329"/>
<evidence type="ECO:0000313" key="7">
    <source>
        <dbReference type="Proteomes" id="UP000006727"/>
    </source>
</evidence>
<dbReference type="GO" id="GO:0005634">
    <property type="term" value="C:nucleus"/>
    <property type="evidence" value="ECO:0000318"/>
    <property type="project" value="GO_Central"/>
</dbReference>
<keyword evidence="7" id="KW-1185">Reference proteome</keyword>
<feature type="domain" description="LOB" evidence="4">
    <location>
        <begin position="15"/>
        <end position="116"/>
    </location>
</feature>
<accession>A0A2K1IUI6</accession>
<dbReference type="Gramene" id="Pp3c20_7710V3.1">
    <property type="protein sequence ID" value="Pp3c20_7710V3.1"/>
    <property type="gene ID" value="Pp3c20_7710"/>
</dbReference>
<evidence type="ECO:0000256" key="3">
    <source>
        <dbReference type="SAM" id="MobiDB-lite"/>
    </source>
</evidence>
<protein>
    <recommendedName>
        <fullName evidence="4">LOB domain-containing protein</fullName>
    </recommendedName>
</protein>
<dbReference type="Pfam" id="PF03195">
    <property type="entry name" value="LOB"/>
    <property type="match status" value="1"/>
</dbReference>
<dbReference type="KEGG" id="ppp:112273329"/>
<dbReference type="EnsemblPlants" id="Pp3c20_7710V3.1">
    <property type="protein sequence ID" value="Pp3c20_7710V3.1"/>
    <property type="gene ID" value="Pp3c20_7710"/>
</dbReference>
<dbReference type="AlphaFoldDB" id="A0A2K1IUI6"/>
<reference evidence="5 7" key="1">
    <citation type="journal article" date="2008" name="Science">
        <title>The Physcomitrella genome reveals evolutionary insights into the conquest of land by plants.</title>
        <authorList>
            <person name="Rensing S."/>
            <person name="Lang D."/>
            <person name="Zimmer A."/>
            <person name="Terry A."/>
            <person name="Salamov A."/>
            <person name="Shapiro H."/>
            <person name="Nishiyama T."/>
            <person name="Perroud P.-F."/>
            <person name="Lindquist E."/>
            <person name="Kamisugi Y."/>
            <person name="Tanahashi T."/>
            <person name="Sakakibara K."/>
            <person name="Fujita T."/>
            <person name="Oishi K."/>
            <person name="Shin-I T."/>
            <person name="Kuroki Y."/>
            <person name="Toyoda A."/>
            <person name="Suzuki Y."/>
            <person name="Hashimoto A."/>
            <person name="Yamaguchi K."/>
            <person name="Sugano A."/>
            <person name="Kohara Y."/>
            <person name="Fujiyama A."/>
            <person name="Anterola A."/>
            <person name="Aoki S."/>
            <person name="Ashton N."/>
            <person name="Barbazuk W.B."/>
            <person name="Barker E."/>
            <person name="Bennetzen J."/>
            <person name="Bezanilla M."/>
            <person name="Blankenship R."/>
            <person name="Cho S.H."/>
            <person name="Dutcher S."/>
            <person name="Estelle M."/>
            <person name="Fawcett J.A."/>
            <person name="Gundlach H."/>
            <person name="Hanada K."/>
            <person name="Heyl A."/>
            <person name="Hicks K.A."/>
            <person name="Hugh J."/>
            <person name="Lohr M."/>
            <person name="Mayer K."/>
            <person name="Melkozernov A."/>
            <person name="Murata T."/>
            <person name="Nelson D."/>
            <person name="Pils B."/>
            <person name="Prigge M."/>
            <person name="Reiss B."/>
            <person name="Renner T."/>
            <person name="Rombauts S."/>
            <person name="Rushton P."/>
            <person name="Sanderfoot A."/>
            <person name="Schween G."/>
            <person name="Shiu S.-H."/>
            <person name="Stueber K."/>
            <person name="Theodoulou F.L."/>
            <person name="Tu H."/>
            <person name="Van de Peer Y."/>
            <person name="Verrier P.J."/>
            <person name="Waters E."/>
            <person name="Wood A."/>
            <person name="Yang L."/>
            <person name="Cove D."/>
            <person name="Cuming A."/>
            <person name="Hasebe M."/>
            <person name="Lucas S."/>
            <person name="Mishler D.B."/>
            <person name="Reski R."/>
            <person name="Grigoriev I."/>
            <person name="Quatrano R.S."/>
            <person name="Boore J.L."/>
        </authorList>
    </citation>
    <scope>NUCLEOTIDE SEQUENCE [LARGE SCALE GENOMIC DNA]</scope>
    <source>
        <strain evidence="6 7">cv. Gransden 2004</strain>
    </source>
</reference>
<dbReference type="InterPro" id="IPR004883">
    <property type="entry name" value="LOB"/>
</dbReference>